<proteinExistence type="predicted"/>
<sequence length="56" mass="5687">MSFSFADAPRSGPGDVGLIDVGLIDVSAFGTFRFGTFGAFGAFGSGRLISARPSAQ</sequence>
<dbReference type="RefSeq" id="WP_319063464.1">
    <property type="nucleotide sequence ID" value="NZ_JARAYT010000020.1"/>
</dbReference>
<reference evidence="1 2" key="1">
    <citation type="journal article" date="2023" name="Microb. Genom.">
        <title>Mesoterricola silvestris gen. nov., sp. nov., Mesoterricola sediminis sp. nov., Geothrix oryzae sp. nov., Geothrix edaphica sp. nov., Geothrix rubra sp. nov., and Geothrix limicola sp. nov., six novel members of Acidobacteriota isolated from soils.</title>
        <authorList>
            <person name="Weisberg A.J."/>
            <person name="Pearce E."/>
            <person name="Kramer C.G."/>
            <person name="Chang J.H."/>
            <person name="Clarke C.R."/>
        </authorList>
    </citation>
    <scope>NUCLEOTIDE SEQUENCE [LARGE SCALE GENOMIC DNA]</scope>
    <source>
        <strain evidence="1 2">ID09-01A</strain>
    </source>
</reference>
<comment type="caution">
    <text evidence="1">The sequence shown here is derived from an EMBL/GenBank/DDBJ whole genome shotgun (WGS) entry which is preliminary data.</text>
</comment>
<organism evidence="1 2">
    <name type="scientific">Streptomyces europaeiscabiei</name>
    <dbReference type="NCBI Taxonomy" id="146819"/>
    <lineage>
        <taxon>Bacteria</taxon>
        <taxon>Bacillati</taxon>
        <taxon>Actinomycetota</taxon>
        <taxon>Actinomycetes</taxon>
        <taxon>Kitasatosporales</taxon>
        <taxon>Streptomycetaceae</taxon>
        <taxon>Streptomyces</taxon>
    </lineage>
</organism>
<protein>
    <submittedName>
        <fullName evidence="1">Uncharacterized protein</fullName>
    </submittedName>
</protein>
<gene>
    <name evidence="1" type="ORF">PV662_37730</name>
</gene>
<evidence type="ECO:0000313" key="1">
    <source>
        <dbReference type="EMBL" id="MDX3705385.1"/>
    </source>
</evidence>
<dbReference type="Proteomes" id="UP001271274">
    <property type="component" value="Unassembled WGS sequence"/>
</dbReference>
<name>A0ABU4NQN7_9ACTN</name>
<evidence type="ECO:0000313" key="2">
    <source>
        <dbReference type="Proteomes" id="UP001271274"/>
    </source>
</evidence>
<dbReference type="EMBL" id="JARAYU010000019">
    <property type="protein sequence ID" value="MDX3705385.1"/>
    <property type="molecule type" value="Genomic_DNA"/>
</dbReference>
<accession>A0ABU4NQN7</accession>
<keyword evidence="2" id="KW-1185">Reference proteome</keyword>